<proteinExistence type="predicted"/>
<evidence type="ECO:0000256" key="1">
    <source>
        <dbReference type="ARBA" id="ARBA00022737"/>
    </source>
</evidence>
<comment type="caution">
    <text evidence="3">The sequence shown here is derived from an EMBL/GenBank/DDBJ whole genome shotgun (WGS) entry which is preliminary data.</text>
</comment>
<dbReference type="GO" id="GO:0003723">
    <property type="term" value="F:RNA binding"/>
    <property type="evidence" value="ECO:0007669"/>
    <property type="project" value="InterPro"/>
</dbReference>
<feature type="repeat" description="PPR" evidence="2">
    <location>
        <begin position="117"/>
        <end position="151"/>
    </location>
</feature>
<dbReference type="InterPro" id="IPR046848">
    <property type="entry name" value="E_motif"/>
</dbReference>
<dbReference type="SUPFAM" id="SSF48452">
    <property type="entry name" value="TPR-like"/>
    <property type="match status" value="1"/>
</dbReference>
<dbReference type="Proteomes" id="UP001222027">
    <property type="component" value="Unassembled WGS sequence"/>
</dbReference>
<dbReference type="PANTHER" id="PTHR47926:SF436">
    <property type="entry name" value="PENTATRICOPEPTIDE REPEAT-CONTAINING PROTEIN ELI1, CHLOROPLASTIC-LIKE ISOFORM X2"/>
    <property type="match status" value="1"/>
</dbReference>
<feature type="repeat" description="PPR" evidence="2">
    <location>
        <begin position="354"/>
        <end position="384"/>
    </location>
</feature>
<sequence length="721" mass="81137">MLFSTTIYRLPPPIPSLPRCLRLLHAHAGLRRPLTPLHRHGRNSSGPNNASSILTHPLLCLLPRCSTLHHLKQIQAQMVLSGLISDTLAASRLLASCLDPPHLSHAAIVLANLDNPDTFCWNIAVRGFADNGNLVASALLYKSMLRTNARPDNYTYPVLFKVCGRMLDQRLGIMIFGHALQLGFDTDVYVVNSSICMFAMSGRLAYARNLFDQSPVRDLVTWNTLINAYVQCGFPREALELLQEMEVKNIISDEVTMIGAVACSAQMEDLELGRKFHRNIEELGIERTVPLMNALIDMYVKCGRLEPARTLFDSLEKRSIVSWTTMIMGYAKFGYLDVARKLFDEMPEKDVVPWNALINGYVQCKRGWEAIALFHEMQASDMKPDEITMVGVLSACSQLGALEIGIWVHRYIKKHQLYLNVALGTALVDMYAKCGNIDKSLQVFRDIPERNSLTWTAIICGLASHGHATDAISLFLRMTSIGLQPDEITFLGVLSACCHAGLVDEGRMFFTQMTSKYNILPKLKHYSCMVDLLGRAGLLREAEELVMSMPIEPDAAVWGALFFACRIHGNVSMGEWAALQLIKLDPQDSGIYVLLANMYVESNMKDKADKVREMMRDIGLEKTPGCSSIETGDETIEITLQQIYSKLFKVLDITHLSPTSQLEGWSSWYPFISRQDPHFKLLILQLLFLVEVFIIPVKYAYEDIWILYQSSMKFPPEKRNG</sequence>
<protein>
    <recommendedName>
        <fullName evidence="5">Pentatricopeptide repeat-containing protein</fullName>
    </recommendedName>
</protein>
<dbReference type="Pfam" id="PF01535">
    <property type="entry name" value="PPR"/>
    <property type="match status" value="2"/>
</dbReference>
<keyword evidence="4" id="KW-1185">Reference proteome</keyword>
<reference evidence="3 4" key="1">
    <citation type="submission" date="2022-12" db="EMBL/GenBank/DDBJ databases">
        <title>Chromosome-scale assembly of the Ensete ventricosum genome.</title>
        <authorList>
            <person name="Dussert Y."/>
            <person name="Stocks J."/>
            <person name="Wendawek A."/>
            <person name="Woldeyes F."/>
            <person name="Nichols R.A."/>
            <person name="Borrell J.S."/>
        </authorList>
    </citation>
    <scope>NUCLEOTIDE SEQUENCE [LARGE SCALE GENOMIC DNA]</scope>
    <source>
        <strain evidence="4">cv. Maze</strain>
        <tissue evidence="3">Seeds</tissue>
    </source>
</reference>
<dbReference type="FunFam" id="1.25.40.10:FF:000348">
    <property type="entry name" value="Pentatricopeptide repeat-containing protein chloroplastic"/>
    <property type="match status" value="1"/>
</dbReference>
<dbReference type="PANTHER" id="PTHR47926">
    <property type="entry name" value="PENTATRICOPEPTIDE REPEAT-CONTAINING PROTEIN"/>
    <property type="match status" value="1"/>
</dbReference>
<feature type="repeat" description="PPR" evidence="2">
    <location>
        <begin position="218"/>
        <end position="252"/>
    </location>
</feature>
<evidence type="ECO:0000313" key="3">
    <source>
        <dbReference type="EMBL" id="KAJ8494260.1"/>
    </source>
</evidence>
<dbReference type="FunFam" id="1.25.40.10:FF:000090">
    <property type="entry name" value="Pentatricopeptide repeat-containing protein, chloroplastic"/>
    <property type="match status" value="1"/>
</dbReference>
<evidence type="ECO:0000256" key="2">
    <source>
        <dbReference type="PROSITE-ProRule" id="PRU00708"/>
    </source>
</evidence>
<dbReference type="PROSITE" id="PS51375">
    <property type="entry name" value="PPR"/>
    <property type="match status" value="5"/>
</dbReference>
<feature type="repeat" description="PPR" evidence="2">
    <location>
        <begin position="451"/>
        <end position="485"/>
    </location>
</feature>
<gene>
    <name evidence="3" type="ORF">OPV22_015981</name>
</gene>
<keyword evidence="1" id="KW-0677">Repeat</keyword>
<dbReference type="AlphaFoldDB" id="A0AAV8REB6"/>
<organism evidence="3 4">
    <name type="scientific">Ensete ventricosum</name>
    <name type="common">Abyssinian banana</name>
    <name type="synonym">Musa ensete</name>
    <dbReference type="NCBI Taxonomy" id="4639"/>
    <lineage>
        <taxon>Eukaryota</taxon>
        <taxon>Viridiplantae</taxon>
        <taxon>Streptophyta</taxon>
        <taxon>Embryophyta</taxon>
        <taxon>Tracheophyta</taxon>
        <taxon>Spermatophyta</taxon>
        <taxon>Magnoliopsida</taxon>
        <taxon>Liliopsida</taxon>
        <taxon>Zingiberales</taxon>
        <taxon>Musaceae</taxon>
        <taxon>Ensete</taxon>
    </lineage>
</organism>
<name>A0AAV8REB6_ENSVE</name>
<dbReference type="EMBL" id="JAQQAF010000004">
    <property type="protein sequence ID" value="KAJ8494260.1"/>
    <property type="molecule type" value="Genomic_DNA"/>
</dbReference>
<dbReference type="NCBIfam" id="TIGR00756">
    <property type="entry name" value="PPR"/>
    <property type="match status" value="4"/>
</dbReference>
<dbReference type="Pfam" id="PF13041">
    <property type="entry name" value="PPR_2"/>
    <property type="match status" value="3"/>
</dbReference>
<dbReference type="InterPro" id="IPR011990">
    <property type="entry name" value="TPR-like_helical_dom_sf"/>
</dbReference>
<dbReference type="InterPro" id="IPR002885">
    <property type="entry name" value="PPR_rpt"/>
</dbReference>
<feature type="repeat" description="PPR" evidence="2">
    <location>
        <begin position="319"/>
        <end position="353"/>
    </location>
</feature>
<evidence type="ECO:0008006" key="5">
    <source>
        <dbReference type="Google" id="ProtNLM"/>
    </source>
</evidence>
<dbReference type="Gene3D" id="1.25.40.10">
    <property type="entry name" value="Tetratricopeptide repeat domain"/>
    <property type="match status" value="5"/>
</dbReference>
<dbReference type="Pfam" id="PF12854">
    <property type="entry name" value="PPR_1"/>
    <property type="match status" value="1"/>
</dbReference>
<accession>A0AAV8REB6</accession>
<evidence type="ECO:0000313" key="4">
    <source>
        <dbReference type="Proteomes" id="UP001222027"/>
    </source>
</evidence>
<dbReference type="GO" id="GO:0009451">
    <property type="term" value="P:RNA modification"/>
    <property type="evidence" value="ECO:0007669"/>
    <property type="project" value="InterPro"/>
</dbReference>
<dbReference type="Pfam" id="PF20431">
    <property type="entry name" value="E_motif"/>
    <property type="match status" value="1"/>
</dbReference>
<dbReference type="InterPro" id="IPR046960">
    <property type="entry name" value="PPR_At4g14850-like_plant"/>
</dbReference>